<reference evidence="2" key="2">
    <citation type="submission" date="2025-08" db="UniProtKB">
        <authorList>
            <consortium name="RefSeq"/>
        </authorList>
    </citation>
    <scope>IDENTIFICATION</scope>
    <source>
        <tissue evidence="2">Leaf</tissue>
    </source>
</reference>
<name>A0AC58S6L0_TOBAC</name>
<evidence type="ECO:0000313" key="1">
    <source>
        <dbReference type="Proteomes" id="UP000790787"/>
    </source>
</evidence>
<gene>
    <name evidence="2" type="primary">LOC107793420</name>
</gene>
<proteinExistence type="predicted"/>
<reference evidence="1" key="1">
    <citation type="journal article" date="2014" name="Nat. Commun.">
        <title>The tobacco genome sequence and its comparison with those of tomato and potato.</title>
        <authorList>
            <person name="Sierro N."/>
            <person name="Battey J.N."/>
            <person name="Ouadi S."/>
            <person name="Bakaher N."/>
            <person name="Bovet L."/>
            <person name="Willig A."/>
            <person name="Goepfert S."/>
            <person name="Peitsch M.C."/>
            <person name="Ivanov N.V."/>
        </authorList>
    </citation>
    <scope>NUCLEOTIDE SEQUENCE [LARGE SCALE GENOMIC DNA]</scope>
</reference>
<accession>A0AC58S6L0</accession>
<evidence type="ECO:0000313" key="2">
    <source>
        <dbReference type="RefSeq" id="XP_075080584.1"/>
    </source>
</evidence>
<organism evidence="1 2">
    <name type="scientific">Nicotiana tabacum</name>
    <name type="common">Common tobacco</name>
    <dbReference type="NCBI Taxonomy" id="4097"/>
    <lineage>
        <taxon>Eukaryota</taxon>
        <taxon>Viridiplantae</taxon>
        <taxon>Streptophyta</taxon>
        <taxon>Embryophyta</taxon>
        <taxon>Tracheophyta</taxon>
        <taxon>Spermatophyta</taxon>
        <taxon>Magnoliopsida</taxon>
        <taxon>eudicotyledons</taxon>
        <taxon>Gunneridae</taxon>
        <taxon>Pentapetalae</taxon>
        <taxon>asterids</taxon>
        <taxon>lamiids</taxon>
        <taxon>Solanales</taxon>
        <taxon>Solanaceae</taxon>
        <taxon>Nicotianoideae</taxon>
        <taxon>Nicotianeae</taxon>
        <taxon>Nicotiana</taxon>
    </lineage>
</organism>
<dbReference type="Proteomes" id="UP000790787">
    <property type="component" value="Chromosome 11"/>
</dbReference>
<keyword evidence="1" id="KW-1185">Reference proteome</keyword>
<dbReference type="RefSeq" id="XP_075080584.1">
    <property type="nucleotide sequence ID" value="XM_075224483.1"/>
</dbReference>
<protein>
    <submittedName>
        <fullName evidence="2">CASP-like protein PIMP1</fullName>
    </submittedName>
</protein>
<sequence>MANMDENQTSTVTVGWSLVISLMRFLTFIFLLVSLIVLATDTVESVISLVFQSRPLISMLIGKLAFSFQILQSCFYFISAIAIGMAYTLLLAVLTILHAVCETPIGVRGFAYFEFYSEKVTSYLLATGAAAGLGFSAECSNKNLGIDFFNVANAAASLLLLGSFFPALSSILSSLNLTKSFKF</sequence>